<gene>
    <name evidence="3" type="ORF">ORJ04_02055</name>
</gene>
<name>A0ABT9HUC9_9GAMM</name>
<dbReference type="InterPro" id="IPR046911">
    <property type="entry name" value="ABC-3C_CTD9"/>
</dbReference>
<feature type="region of interest" description="Disordered" evidence="1">
    <location>
        <begin position="1"/>
        <end position="20"/>
    </location>
</feature>
<dbReference type="Pfam" id="PF20285">
    <property type="entry name" value="CTD9"/>
    <property type="match status" value="1"/>
</dbReference>
<evidence type="ECO:0000256" key="1">
    <source>
        <dbReference type="SAM" id="MobiDB-lite"/>
    </source>
</evidence>
<protein>
    <recommendedName>
        <fullName evidence="2">ABC-three component systems C-terminal domain-containing protein</fullName>
    </recommendedName>
</protein>
<reference evidence="3 4" key="1">
    <citation type="submission" date="2022-11" db="EMBL/GenBank/DDBJ databases">
        <title>Viruses from the air-sea interface of a natural surface slick.</title>
        <authorList>
            <person name="Rahlff J."/>
            <person name="Holmfeldt K."/>
        </authorList>
    </citation>
    <scope>NUCLEOTIDE SEQUENCE [LARGE SCALE GENOMIC DNA]</scope>
    <source>
        <strain evidence="3 4">SMS4</strain>
    </source>
</reference>
<dbReference type="RefSeq" id="WP_305973438.1">
    <property type="nucleotide sequence ID" value="NZ_JAPJDZ010000002.1"/>
</dbReference>
<proteinExistence type="predicted"/>
<dbReference type="EMBL" id="JAPJDZ010000002">
    <property type="protein sequence ID" value="MDP5134732.1"/>
    <property type="molecule type" value="Genomic_DNA"/>
</dbReference>
<accession>A0ABT9HUC9</accession>
<evidence type="ECO:0000259" key="2">
    <source>
        <dbReference type="Pfam" id="PF20285"/>
    </source>
</evidence>
<keyword evidence="4" id="KW-1185">Reference proteome</keyword>
<evidence type="ECO:0000313" key="4">
    <source>
        <dbReference type="Proteomes" id="UP001231109"/>
    </source>
</evidence>
<dbReference type="Proteomes" id="UP001231109">
    <property type="component" value="Unassembled WGS sequence"/>
</dbReference>
<organism evidence="3 4">
    <name type="scientific">Rheinheimera baltica</name>
    <dbReference type="NCBI Taxonomy" id="67576"/>
    <lineage>
        <taxon>Bacteria</taxon>
        <taxon>Pseudomonadati</taxon>
        <taxon>Pseudomonadota</taxon>
        <taxon>Gammaproteobacteria</taxon>
        <taxon>Chromatiales</taxon>
        <taxon>Chromatiaceae</taxon>
        <taxon>Rheinheimera</taxon>
    </lineage>
</organism>
<comment type="caution">
    <text evidence="3">The sequence shown here is derived from an EMBL/GenBank/DDBJ whole genome shotgun (WGS) entry which is preliminary data.</text>
</comment>
<sequence>MDNNNELKSGDNTEQTGITDNSVILTDSEISNVDTAGGAFVVGHYHAPNPTKIEQLILAGKALAENSPEYLDLIEDLNSYHKPRPGRPIIGLEKKLTNAKMDVLVEDATYLKGRAIKKIARYQLQNYKAALNNYIYGKINEIFNSEILPLIKAGASPHQVNQYISTIIIKPLADEVCPADPTINDDTIRGMLYILTGNCHLTWS</sequence>
<evidence type="ECO:0000313" key="3">
    <source>
        <dbReference type="EMBL" id="MDP5134732.1"/>
    </source>
</evidence>
<feature type="domain" description="ABC-three component systems C-terminal" evidence="2">
    <location>
        <begin position="91"/>
        <end position="203"/>
    </location>
</feature>